<evidence type="ECO:0000313" key="2">
    <source>
        <dbReference type="Proteomes" id="UP000286848"/>
    </source>
</evidence>
<dbReference type="InterPro" id="IPR032254">
    <property type="entry name" value="DUF4828"/>
</dbReference>
<evidence type="ECO:0008006" key="3">
    <source>
        <dbReference type="Google" id="ProtNLM"/>
    </source>
</evidence>
<dbReference type="Pfam" id="PF16110">
    <property type="entry name" value="DUF4828"/>
    <property type="match status" value="1"/>
</dbReference>
<dbReference type="Proteomes" id="UP000286848">
    <property type="component" value="Unassembled WGS sequence"/>
</dbReference>
<name>A0A401IWB2_9LACO</name>
<dbReference type="OrthoDB" id="2246468at2"/>
<accession>A0A401IWB2</accession>
<protein>
    <recommendedName>
        <fullName evidence="3">DUF4828 domain-containing protein</fullName>
    </recommendedName>
</protein>
<dbReference type="AlphaFoldDB" id="A0A401IWB2"/>
<evidence type="ECO:0000313" key="1">
    <source>
        <dbReference type="EMBL" id="GBG95799.1"/>
    </source>
</evidence>
<dbReference type="RefSeq" id="WP_124978405.1">
    <property type="nucleotide sequence ID" value="NZ_BFFP01000056.1"/>
</dbReference>
<dbReference type="EMBL" id="BFFP01000056">
    <property type="protein sequence ID" value="GBG95799.1"/>
    <property type="molecule type" value="Genomic_DNA"/>
</dbReference>
<proteinExistence type="predicted"/>
<reference evidence="1 2" key="1">
    <citation type="journal article" date="2019" name="Int. J. Syst. Evol. Microbiol.">
        <title>Lactobacillus salitolerans sp. nov., a novel lactic acid bacterium isolated from spent mushroom substrates.</title>
        <authorList>
            <person name="Tohno M."/>
            <person name="Tanizawa Y."/>
            <person name="Kojima Y."/>
            <person name="Sakamoto M."/>
            <person name="Nakamura Y."/>
            <person name="Ohkuma M."/>
            <person name="Kobayashi H."/>
        </authorList>
    </citation>
    <scope>NUCLEOTIDE SEQUENCE [LARGE SCALE GENOMIC DNA]</scope>
    <source>
        <strain evidence="1 2">YK43</strain>
    </source>
</reference>
<comment type="caution">
    <text evidence="1">The sequence shown here is derived from an EMBL/GenBank/DDBJ whole genome shotgun (WGS) entry which is preliminary data.</text>
</comment>
<keyword evidence="2" id="KW-1185">Reference proteome</keyword>
<gene>
    <name evidence="1" type="ORF">LFYK43_22580</name>
</gene>
<organism evidence="1 2">
    <name type="scientific">Ligilactobacillus salitolerans</name>
    <dbReference type="NCBI Taxonomy" id="1808352"/>
    <lineage>
        <taxon>Bacteria</taxon>
        <taxon>Bacillati</taxon>
        <taxon>Bacillota</taxon>
        <taxon>Bacilli</taxon>
        <taxon>Lactobacillales</taxon>
        <taxon>Lactobacillaceae</taxon>
        <taxon>Ligilactobacillus</taxon>
    </lineage>
</organism>
<sequence length="124" mass="14410">MKLKRFGKRRPNLNRNKLRKLFRLNKKHPKQNNALPAIYSGNWKFIDERSSRTHHLLISSDLAISLDGRSLPGSVLNLSQKELVFLDTYGYHLRIDAVDAHPISVYDEADNRVYQLYAARPSNH</sequence>